<reference evidence="3 4" key="1">
    <citation type="submission" date="2011-08" db="EMBL/GenBank/DDBJ databases">
        <title>The Genome Sequence of Plasmodium vivax Brazil I.</title>
        <authorList>
            <consortium name="The Broad Institute Genome Sequencing Platform"/>
            <consortium name="The Broad Institute Genome Sequencing Center for Infectious Disease"/>
            <person name="Neafsey D."/>
            <person name="Carlton J."/>
            <person name="Barnwell J."/>
            <person name="Collins W."/>
            <person name="Escalante A."/>
            <person name="Mullikin J."/>
            <person name="Saul A."/>
            <person name="Guigo R."/>
            <person name="Camara F."/>
            <person name="Young S.K."/>
            <person name="Zeng Q."/>
            <person name="Gargeya S."/>
            <person name="Fitzgerald M."/>
            <person name="Haas B."/>
            <person name="Abouelleil A."/>
            <person name="Alvarado L."/>
            <person name="Arachchi H.M."/>
            <person name="Berlin A."/>
            <person name="Brown A."/>
            <person name="Chapman S.B."/>
            <person name="Chen Z."/>
            <person name="Dunbar C."/>
            <person name="Freedman E."/>
            <person name="Gearin G."/>
            <person name="Gellesch M."/>
            <person name="Goldberg J."/>
            <person name="Griggs A."/>
            <person name="Gujja S."/>
            <person name="Heiman D."/>
            <person name="Howarth C."/>
            <person name="Larson L."/>
            <person name="Lui A."/>
            <person name="MacDonald P.J.P."/>
            <person name="Montmayeur A."/>
            <person name="Murphy C."/>
            <person name="Neiman D."/>
            <person name="Pearson M."/>
            <person name="Priest M."/>
            <person name="Roberts A."/>
            <person name="Saif S."/>
            <person name="Shea T."/>
            <person name="Shenoy N."/>
            <person name="Sisk P."/>
            <person name="Stolte C."/>
            <person name="Sykes S."/>
            <person name="Wortman J."/>
            <person name="Nusbaum C."/>
            <person name="Birren B."/>
        </authorList>
    </citation>
    <scope>NUCLEOTIDE SEQUENCE [LARGE SCALE GENOMIC DNA]</scope>
    <source>
        <strain evidence="3 4">Brazil I</strain>
    </source>
</reference>
<dbReference type="GO" id="GO:0000159">
    <property type="term" value="C:protein phosphatase type 2A complex"/>
    <property type="evidence" value="ECO:0007669"/>
    <property type="project" value="TreeGrafter"/>
</dbReference>
<feature type="region of interest" description="Disordered" evidence="2">
    <location>
        <begin position="694"/>
        <end position="748"/>
    </location>
</feature>
<dbReference type="GO" id="GO:0005634">
    <property type="term" value="C:nucleus"/>
    <property type="evidence" value="ECO:0007669"/>
    <property type="project" value="TreeGrafter"/>
</dbReference>
<dbReference type="InterPro" id="IPR051023">
    <property type="entry name" value="PP2A_Regulatory_Subunit_A"/>
</dbReference>
<evidence type="ECO:0000313" key="4">
    <source>
        <dbReference type="Proteomes" id="UP000053327"/>
    </source>
</evidence>
<accession>A0A0J9SN29</accession>
<sequence length="856" mass="98118">MERKKAQEIIDGIQATDPKTRLKHMKEIKTLCEILGMEKTKNEVIEFLYNLIEDDSDVLFELSNNLVTITNFLSDVNDCSSLCDLILHFIVTYEREINVNAFLAFNNYVHKCDRSTLIDIICPKTMKLVGSDSDNYRIGVSKIIPIIIERCIEEGQAKYMKTFIQIFLELCQDQSILVKKSCCETFCSFVFILKRYKELSQNCTYASAKGEEEKGKTLASDETTGRAHGYAHQTDANNEADWKGGTLSGDRKEQLEGKLEKREEVNGVMSTHKTATLAATAATATSGHTPNGEGKNIEQEIITLKTNEKRKLFVEKLWEGAKEIYRCFFSPINGMDEVQISAVSILADVLTCDPHFVKNLEETLRNICNDESWRVRAVLANNIHRILKVRKSEDISIVILLLLKDVDSNVRSIVLNNLDNILVHSKISVNIMDEIFDDLKRDIDSNNVHLKISLCKLLCSLPDILDKNGSIEYILPLFLLFIRIEESDLKSDLFTCLHKISKLISFFDMKQIIMPLCQEIVKSRNWRLRCTLFHYLKFFDHFFFYQNKENFSSNYGDFWSFINIGAKDMVYSIRMEVLDTLHFLIKGRGFSFFEKGITYLLSDLKESSSHISRITCLQYISRLVIYFPLQYIENKVLAILEELNADKISNVRYNIVKAIYYVKNYVKYVLSVIMSDTYDTLMGKIKKLVERRNRENEEIEKGPSNQGAQVPTSNAGVSADQHSPLDTKEDAETDDDSEHGVQNFLSNKPSGNDAGYFHLLESRQCLLKDQLKRKKYSFLINSCAVSSLTFYDNMKNTDTNRRCCERILSFLSEKINSLGADKDADVSTASRSLKNDDFFYYVSSVNTFSAVCRPIK</sequence>
<dbReference type="OrthoDB" id="340346at2759"/>
<dbReference type="PANTHER" id="PTHR10648:SF4">
    <property type="entry name" value="PROTEIN PHOSPHATASE 2 (FORMERLY 2A), REGULATORY SUBUNIT A, BETA ISOFORM-RELATED"/>
    <property type="match status" value="1"/>
</dbReference>
<proteinExistence type="predicted"/>
<dbReference type="InterPro" id="IPR016024">
    <property type="entry name" value="ARM-type_fold"/>
</dbReference>
<dbReference type="Gene3D" id="1.25.10.10">
    <property type="entry name" value="Leucine-rich Repeat Variant"/>
    <property type="match status" value="2"/>
</dbReference>
<dbReference type="GO" id="GO:0005829">
    <property type="term" value="C:cytosol"/>
    <property type="evidence" value="ECO:0007669"/>
    <property type="project" value="TreeGrafter"/>
</dbReference>
<feature type="compositionally biased region" description="Polar residues" evidence="2">
    <location>
        <begin position="703"/>
        <end position="716"/>
    </location>
</feature>
<protein>
    <recommendedName>
        <fullName evidence="5">Protein phosphatase PP2A regulatory subunit A</fullName>
    </recommendedName>
</protein>
<dbReference type="EMBL" id="KQ234858">
    <property type="protein sequence ID" value="KMZ84284.1"/>
    <property type="molecule type" value="Genomic_DNA"/>
</dbReference>
<keyword evidence="1" id="KW-0677">Repeat</keyword>
<dbReference type="PANTHER" id="PTHR10648">
    <property type="entry name" value="SERINE/THREONINE-PROTEIN PHOSPHATASE PP2A 65 KDA REGULATORY SUBUNIT"/>
    <property type="match status" value="1"/>
</dbReference>
<evidence type="ECO:0000256" key="1">
    <source>
        <dbReference type="ARBA" id="ARBA00022737"/>
    </source>
</evidence>
<evidence type="ECO:0008006" key="5">
    <source>
        <dbReference type="Google" id="ProtNLM"/>
    </source>
</evidence>
<dbReference type="InterPro" id="IPR011989">
    <property type="entry name" value="ARM-like"/>
</dbReference>
<evidence type="ECO:0000256" key="2">
    <source>
        <dbReference type="SAM" id="MobiDB-lite"/>
    </source>
</evidence>
<dbReference type="SUPFAM" id="SSF48371">
    <property type="entry name" value="ARM repeat"/>
    <property type="match status" value="1"/>
</dbReference>
<evidence type="ECO:0000313" key="3">
    <source>
        <dbReference type="EMBL" id="KMZ84284.1"/>
    </source>
</evidence>
<name>A0A0J9SN29_PLAV1</name>
<dbReference type="GO" id="GO:0019888">
    <property type="term" value="F:protein phosphatase regulator activity"/>
    <property type="evidence" value="ECO:0007669"/>
    <property type="project" value="TreeGrafter"/>
</dbReference>
<organism evidence="3 4">
    <name type="scientific">Plasmodium vivax (strain Brazil I)</name>
    <dbReference type="NCBI Taxonomy" id="1033975"/>
    <lineage>
        <taxon>Eukaryota</taxon>
        <taxon>Sar</taxon>
        <taxon>Alveolata</taxon>
        <taxon>Apicomplexa</taxon>
        <taxon>Aconoidasida</taxon>
        <taxon>Haemosporida</taxon>
        <taxon>Plasmodiidae</taxon>
        <taxon>Plasmodium</taxon>
        <taxon>Plasmodium (Plasmodium)</taxon>
    </lineage>
</organism>
<dbReference type="AlphaFoldDB" id="A0A0J9SN29"/>
<gene>
    <name evidence="3" type="ORF">PVBG_00064</name>
</gene>
<dbReference type="Proteomes" id="UP000053327">
    <property type="component" value="Unassembled WGS sequence"/>
</dbReference>